<comment type="subcellular location">
    <subcellularLocation>
        <location evidence="2">Cytoplasm</location>
    </subcellularLocation>
    <subcellularLocation>
        <location evidence="1">Golgi apparatus membrane</location>
        <topology evidence="1">Single-pass type II membrane protein</topology>
    </subcellularLocation>
</comment>
<evidence type="ECO:0000256" key="3">
    <source>
        <dbReference type="ARBA" id="ARBA00022490"/>
    </source>
</evidence>
<evidence type="ECO:0000256" key="6">
    <source>
        <dbReference type="ARBA" id="ARBA00022989"/>
    </source>
</evidence>
<keyword evidence="6 10" id="KW-1133">Transmembrane helix</keyword>
<comment type="caution">
    <text evidence="11">The sequence shown here is derived from an EMBL/GenBank/DDBJ whole genome shotgun (WGS) entry which is preliminary data.</text>
</comment>
<reference evidence="11 12" key="1">
    <citation type="submission" date="2019-07" db="EMBL/GenBank/DDBJ databases">
        <title>Draft genome assembly of a fouling barnacle, Amphibalanus amphitrite (Darwin, 1854): The first reference genome for Thecostraca.</title>
        <authorList>
            <person name="Kim W."/>
        </authorList>
    </citation>
    <scope>NUCLEOTIDE SEQUENCE [LARGE SCALE GENOMIC DNA]</scope>
    <source>
        <strain evidence="11">SNU_AA5</strain>
        <tissue evidence="11">Soma without cirri and trophi</tissue>
    </source>
</reference>
<accession>A0A6A4W001</accession>
<feature type="region of interest" description="Disordered" evidence="9">
    <location>
        <begin position="402"/>
        <end position="424"/>
    </location>
</feature>
<keyword evidence="7" id="KW-0333">Golgi apparatus</keyword>
<evidence type="ECO:0000313" key="12">
    <source>
        <dbReference type="Proteomes" id="UP000440578"/>
    </source>
</evidence>
<dbReference type="PANTHER" id="PTHR35259">
    <property type="entry name" value="BOMBESIN RECEPTOR-ACTIVATED PROTEIN C6ORF89"/>
    <property type="match status" value="1"/>
</dbReference>
<evidence type="ECO:0000313" key="11">
    <source>
        <dbReference type="EMBL" id="KAF0299755.1"/>
    </source>
</evidence>
<dbReference type="PANTHER" id="PTHR35259:SF1">
    <property type="entry name" value="BOMBESIN RECEPTOR-ACTIVATED PROTEIN C6ORF89"/>
    <property type="match status" value="1"/>
</dbReference>
<keyword evidence="12" id="KW-1185">Reference proteome</keyword>
<evidence type="ECO:0000256" key="8">
    <source>
        <dbReference type="ARBA" id="ARBA00023136"/>
    </source>
</evidence>
<dbReference type="OrthoDB" id="6356734at2759"/>
<dbReference type="InterPro" id="IPR038757">
    <property type="entry name" value="BRAP"/>
</dbReference>
<keyword evidence="4 10" id="KW-0812">Transmembrane</keyword>
<feature type="transmembrane region" description="Helical" evidence="10">
    <location>
        <begin position="75"/>
        <end position="96"/>
    </location>
</feature>
<gene>
    <name evidence="11" type="ORF">FJT64_027589</name>
</gene>
<keyword evidence="8 10" id="KW-0472">Membrane</keyword>
<dbReference type="AlphaFoldDB" id="A0A6A4W001"/>
<evidence type="ECO:0000256" key="4">
    <source>
        <dbReference type="ARBA" id="ARBA00022692"/>
    </source>
</evidence>
<evidence type="ECO:0000256" key="2">
    <source>
        <dbReference type="ARBA" id="ARBA00004496"/>
    </source>
</evidence>
<evidence type="ECO:0000256" key="5">
    <source>
        <dbReference type="ARBA" id="ARBA00022968"/>
    </source>
</evidence>
<protein>
    <submittedName>
        <fullName evidence="11">Uncharacterized protein</fullName>
    </submittedName>
</protein>
<proteinExistence type="predicted"/>
<dbReference type="SUPFAM" id="SSF51197">
    <property type="entry name" value="Clavaminate synthase-like"/>
    <property type="match status" value="1"/>
</dbReference>
<organism evidence="11 12">
    <name type="scientific">Amphibalanus amphitrite</name>
    <name type="common">Striped barnacle</name>
    <name type="synonym">Balanus amphitrite</name>
    <dbReference type="NCBI Taxonomy" id="1232801"/>
    <lineage>
        <taxon>Eukaryota</taxon>
        <taxon>Metazoa</taxon>
        <taxon>Ecdysozoa</taxon>
        <taxon>Arthropoda</taxon>
        <taxon>Crustacea</taxon>
        <taxon>Multicrustacea</taxon>
        <taxon>Cirripedia</taxon>
        <taxon>Thoracica</taxon>
        <taxon>Thoracicalcarea</taxon>
        <taxon>Balanomorpha</taxon>
        <taxon>Balanoidea</taxon>
        <taxon>Balanidae</taxon>
        <taxon>Amphibalaninae</taxon>
        <taxon>Amphibalanus</taxon>
    </lineage>
</organism>
<evidence type="ECO:0000256" key="9">
    <source>
        <dbReference type="SAM" id="MobiDB-lite"/>
    </source>
</evidence>
<evidence type="ECO:0000256" key="1">
    <source>
        <dbReference type="ARBA" id="ARBA00004323"/>
    </source>
</evidence>
<name>A0A6A4W001_AMPAM</name>
<keyword evidence="3" id="KW-0963">Cytoplasm</keyword>
<evidence type="ECO:0000256" key="7">
    <source>
        <dbReference type="ARBA" id="ARBA00023034"/>
    </source>
</evidence>
<sequence>MDFGSNEQQKEWIEELENFLESDSGHDTSSRQKKTEMLLHSITQALESPEYNNDNAEKLTSVPKKEAKSDKTSHVACLMYFALLCIVTFAAIKYGYCQGKSLKLCWNNNIQDWIYPILRAIRLIALPIIQYFPSITDIHEETCLIENPFYWDQEVDCSLCQDVAVVTLSDIQHFEELFYHKGVPVIVQDAVPSPVYLPSLRKLYAEHRADIAAGSAVRLVPAPPGLDSLDRLLRAPARRLANMEHCIQWRLLRVSAVRHLRELFVRPYFITKKTEVSLHRYIYLCGDQGEQFHLPMTEFANVWISQHSGTRRIRLTPSSECSDICRPLSALLRPGETLFYNWRYWRATSLSVDPSLLTGTTSAWDAAEGLCSSDTSPASTGWERWVRGKCPSSGRVCPPVYGERSGETAAPPAGGQGSGGGEDAAAVTCTAGVRAGGGMDSCIRSPGVSPSPPEPTVGITFVGSFY</sequence>
<evidence type="ECO:0000256" key="10">
    <source>
        <dbReference type="SAM" id="Phobius"/>
    </source>
</evidence>
<keyword evidence="5" id="KW-0735">Signal-anchor</keyword>
<dbReference type="Proteomes" id="UP000440578">
    <property type="component" value="Unassembled WGS sequence"/>
</dbReference>
<dbReference type="GO" id="GO:0000139">
    <property type="term" value="C:Golgi membrane"/>
    <property type="evidence" value="ECO:0007669"/>
    <property type="project" value="UniProtKB-SubCell"/>
</dbReference>
<dbReference type="EMBL" id="VIIS01001334">
    <property type="protein sequence ID" value="KAF0299755.1"/>
    <property type="molecule type" value="Genomic_DNA"/>
</dbReference>